<evidence type="ECO:0000313" key="4">
    <source>
        <dbReference type="EMBL" id="EGT46095.1"/>
    </source>
</evidence>
<accession>G0P5V6</accession>
<organism evidence="5">
    <name type="scientific">Caenorhabditis brenneri</name>
    <name type="common">Nematode worm</name>
    <dbReference type="NCBI Taxonomy" id="135651"/>
    <lineage>
        <taxon>Eukaryota</taxon>
        <taxon>Metazoa</taxon>
        <taxon>Ecdysozoa</taxon>
        <taxon>Nematoda</taxon>
        <taxon>Chromadorea</taxon>
        <taxon>Rhabditida</taxon>
        <taxon>Rhabditina</taxon>
        <taxon>Rhabditomorpha</taxon>
        <taxon>Rhabditoidea</taxon>
        <taxon>Rhabditidae</taxon>
        <taxon>Peloderinae</taxon>
        <taxon>Caenorhabditis</taxon>
    </lineage>
</organism>
<feature type="chain" id="PRO_5012926381" description="Tyrosine-protein phosphatase domain-containing protein" evidence="2">
    <location>
        <begin position="16"/>
        <end position="1092"/>
    </location>
</feature>
<dbReference type="InterPro" id="IPR029021">
    <property type="entry name" value="Prot-tyrosine_phosphatase-like"/>
</dbReference>
<keyword evidence="2" id="KW-0732">Signal</keyword>
<dbReference type="Pfam" id="PF00102">
    <property type="entry name" value="Y_phosphatase"/>
    <property type="match status" value="1"/>
</dbReference>
<feature type="transmembrane region" description="Helical" evidence="1">
    <location>
        <begin position="795"/>
        <end position="822"/>
    </location>
</feature>
<keyword evidence="5" id="KW-1185">Reference proteome</keyword>
<name>G0P5V6_CAEBE</name>
<dbReference type="Gene3D" id="3.90.190.10">
    <property type="entry name" value="Protein tyrosine phosphatase superfamily"/>
    <property type="match status" value="1"/>
</dbReference>
<proteinExistence type="predicted"/>
<evidence type="ECO:0000256" key="1">
    <source>
        <dbReference type="SAM" id="Phobius"/>
    </source>
</evidence>
<dbReference type="eggNOG" id="ENOG502SCJ0">
    <property type="taxonomic scope" value="Eukaryota"/>
</dbReference>
<reference evidence="5" key="1">
    <citation type="submission" date="2011-07" db="EMBL/GenBank/DDBJ databases">
        <authorList>
            <consortium name="Caenorhabditis brenneri Sequencing and Analysis Consortium"/>
            <person name="Wilson R.K."/>
        </authorList>
    </citation>
    <scope>NUCLEOTIDE SEQUENCE [LARGE SCALE GENOMIC DNA]</scope>
    <source>
        <strain evidence="5">PB2801</strain>
    </source>
</reference>
<evidence type="ECO:0000313" key="5">
    <source>
        <dbReference type="Proteomes" id="UP000008068"/>
    </source>
</evidence>
<dbReference type="FunCoup" id="G0P5V6">
    <property type="interactions" value="224"/>
</dbReference>
<dbReference type="GO" id="GO:0004725">
    <property type="term" value="F:protein tyrosine phosphatase activity"/>
    <property type="evidence" value="ECO:0007669"/>
    <property type="project" value="InterPro"/>
</dbReference>
<dbReference type="AlphaFoldDB" id="G0P5V6"/>
<dbReference type="Pfam" id="PF02206">
    <property type="entry name" value="WSN"/>
    <property type="match status" value="1"/>
</dbReference>
<dbReference type="SMART" id="SM00194">
    <property type="entry name" value="PTPc"/>
    <property type="match status" value="1"/>
</dbReference>
<keyword evidence="1" id="KW-0472">Membrane</keyword>
<dbReference type="InterPro" id="IPR000242">
    <property type="entry name" value="PTP_cat"/>
</dbReference>
<dbReference type="SMART" id="SM00453">
    <property type="entry name" value="WSN"/>
    <property type="match status" value="1"/>
</dbReference>
<dbReference type="HOGENOM" id="CLU_003480_1_0_1"/>
<dbReference type="SUPFAM" id="SSF52799">
    <property type="entry name" value="(Phosphotyrosine protein) phosphatases II"/>
    <property type="match status" value="1"/>
</dbReference>
<sequence length="1092" mass="123032">MNIWLFLITLSWVQSLPVIEKFSSWNRAKRDTSNGKLKLFYEQRNSIHVLTDNIKGPLDRLKMIARITNGIYLQQGFISGNIPPEEFISEILFFGSVTPSDIVKIEHAKIQTSIDSLKDLPSALESAKPEIVKVETAFDGYSQILEGLDEVGNIDDWGKKEKVELKKDIDGLATKGITSSLITELSAAVTSWAADYSKVMSDDATVSVQTFVDISSGLKRLIASVSKNDAPISMWSFKNSKTAKDGISPIMKTTAGVETFLKNSLSIQLVQTDGAAYIEYMNGNSEKLKSISASRSQILTLRDLITFIESRKRTTKHTFGMPDGSSDLSTMLQNLNDPWIKEVVGTDALKTVFDKFSTIESLLRESSSSLKVRGSDVNRVLEFVDMASNIFSIANLKTVLSQGSNCPAVGAKVLSSQKFLNFKTALDGIDQGLVKLKEQYDQLSELLKTPDLTEMCNTVIEICKQTDLPKTIEKFKKYEKMSSLDGLIKNIKSLMIDIEPNIKQIQADAVTANTAFADFDKYHTELSHYSKYFKCLQDHKELGAAIKLIENVKKLRSFKTDPNFTSTLKNGMTEVRKVLDSKEVINKLKTELGKMKGFKSPETDALNELKDAKKHSEVIGFSVEGVSNMENVRKKREIVENVVDNLKVIEENSKVLTDPKDLEVSNRLIALKTGIQKMYKSLDDFNKNVKSTKSTVLKDHSPVFKQAKSVTGITGSFYEMSELVTKMKKMITKKEDQNKLESLKSSLNSMESMHLDFVKYHTSFVHSEDSLKSIDTFFANFRKALEKGQPQKINWLIIGIYVIIGIFVLWAIWFLVNHFLLAEWNAKRYASKSAKYLIEFMYERYKNAEYETPGEEYRGSGKLMIAFSNLFVKYTGSSNIFPKSDGVSGDDLLIRPVSKKGAVKLKGYGNLFKDGYYHANIMRISRKRRIIMAQPPQKSFGKYGESIGAFSDKSSKVKTNETIGKFYWMAKQYGTETIVMLSKRTPAKYFPLEKDASLASNDIIITCTKIEMALENRIEIRFLKVEFKGLPPFNVRHVRYIGWIEKAGSPKGMELSDLIFIHELVAKDKKPVIYHCENGIDRTGCVACKCSQ</sequence>
<evidence type="ECO:0000259" key="3">
    <source>
        <dbReference type="PROSITE" id="PS50055"/>
    </source>
</evidence>
<dbReference type="Proteomes" id="UP000008068">
    <property type="component" value="Unassembled WGS sequence"/>
</dbReference>
<dbReference type="PROSITE" id="PS50055">
    <property type="entry name" value="TYR_PHOSPHATASE_PTP"/>
    <property type="match status" value="1"/>
</dbReference>
<evidence type="ECO:0000256" key="2">
    <source>
        <dbReference type="SAM" id="SignalP"/>
    </source>
</evidence>
<gene>
    <name evidence="4" type="ORF">CAEBREN_32587</name>
</gene>
<dbReference type="InterPro" id="IPR003125">
    <property type="entry name" value="WSN"/>
</dbReference>
<feature type="domain" description="Tyrosine-protein phosphatase" evidence="3">
    <location>
        <begin position="894"/>
        <end position="1086"/>
    </location>
</feature>
<dbReference type="PANTHER" id="PTHR32525:SF0">
    <property type="entry name" value="DOMAIN OF UNKNOWN FUNCTION WSN DOMAIN-CONTAINING PROTEIN-RELATED"/>
    <property type="match status" value="1"/>
</dbReference>
<dbReference type="InParanoid" id="G0P5V6"/>
<dbReference type="OrthoDB" id="5842271at2759"/>
<dbReference type="EMBL" id="GL380090">
    <property type="protein sequence ID" value="EGT46095.1"/>
    <property type="molecule type" value="Genomic_DNA"/>
</dbReference>
<keyword evidence="1" id="KW-1133">Transmembrane helix</keyword>
<keyword evidence="1" id="KW-0812">Transmembrane</keyword>
<protein>
    <recommendedName>
        <fullName evidence="3">Tyrosine-protein phosphatase domain-containing protein</fullName>
    </recommendedName>
</protein>
<dbReference type="STRING" id="135651.G0P5V6"/>
<dbReference type="PANTHER" id="PTHR32525">
    <property type="entry name" value="PROTEIN-TYROSINE-PHOSPHATASE"/>
    <property type="match status" value="1"/>
</dbReference>
<feature type="signal peptide" evidence="2">
    <location>
        <begin position="1"/>
        <end position="15"/>
    </location>
</feature>